<dbReference type="Gene3D" id="3.40.50.10610">
    <property type="entry name" value="ABC-type transport auxiliary lipoprotein component"/>
    <property type="match status" value="1"/>
</dbReference>
<keyword evidence="1" id="KW-0732">Signal</keyword>
<protein>
    <submittedName>
        <fullName evidence="3">Lipoprotein</fullName>
    </submittedName>
</protein>
<feature type="signal peptide" evidence="1">
    <location>
        <begin position="1"/>
        <end position="28"/>
    </location>
</feature>
<reference evidence="4" key="1">
    <citation type="journal article" date="2019" name="Int. J. Syst. Evol. Microbiol.">
        <title>The Global Catalogue of Microorganisms (GCM) 10K type strain sequencing project: providing services to taxonomists for standard genome sequencing and annotation.</title>
        <authorList>
            <consortium name="The Broad Institute Genomics Platform"/>
            <consortium name="The Broad Institute Genome Sequencing Center for Infectious Disease"/>
            <person name="Wu L."/>
            <person name="Ma J."/>
        </authorList>
    </citation>
    <scope>NUCLEOTIDE SEQUENCE [LARGE SCALE GENOMIC DNA]</scope>
    <source>
        <strain evidence="4">KCTC 23916</strain>
    </source>
</reference>
<dbReference type="Proteomes" id="UP000620127">
    <property type="component" value="Unassembled WGS sequence"/>
</dbReference>
<evidence type="ECO:0000259" key="2">
    <source>
        <dbReference type="Pfam" id="PF03886"/>
    </source>
</evidence>
<gene>
    <name evidence="3" type="ORF">GCM10011282_35030</name>
</gene>
<feature type="domain" description="ABC-type transport auxiliary lipoprotein component" evidence="2">
    <location>
        <begin position="47"/>
        <end position="198"/>
    </location>
</feature>
<name>A0ABQ2XPM2_9BURK</name>
<organism evidence="3 4">
    <name type="scientific">Undibacterium macrobrachii</name>
    <dbReference type="NCBI Taxonomy" id="1119058"/>
    <lineage>
        <taxon>Bacteria</taxon>
        <taxon>Pseudomonadati</taxon>
        <taxon>Pseudomonadota</taxon>
        <taxon>Betaproteobacteria</taxon>
        <taxon>Burkholderiales</taxon>
        <taxon>Oxalobacteraceae</taxon>
        <taxon>Undibacterium</taxon>
    </lineage>
</organism>
<comment type="caution">
    <text evidence="3">The sequence shown here is derived from an EMBL/GenBank/DDBJ whole genome shotgun (WGS) entry which is preliminary data.</text>
</comment>
<keyword evidence="3" id="KW-0449">Lipoprotein</keyword>
<dbReference type="InterPro" id="IPR005586">
    <property type="entry name" value="ABC_trans_aux"/>
</dbReference>
<dbReference type="Pfam" id="PF03886">
    <property type="entry name" value="ABC_trans_aux"/>
    <property type="match status" value="1"/>
</dbReference>
<keyword evidence="4" id="KW-1185">Reference proteome</keyword>
<evidence type="ECO:0000256" key="1">
    <source>
        <dbReference type="SAM" id="SignalP"/>
    </source>
</evidence>
<dbReference type="SUPFAM" id="SSF159594">
    <property type="entry name" value="XCC0632-like"/>
    <property type="match status" value="1"/>
</dbReference>
<evidence type="ECO:0000313" key="4">
    <source>
        <dbReference type="Proteomes" id="UP000620127"/>
    </source>
</evidence>
<dbReference type="EMBL" id="BMYT01000008">
    <property type="protein sequence ID" value="GGX26014.1"/>
    <property type="molecule type" value="Genomic_DNA"/>
</dbReference>
<feature type="chain" id="PRO_5045755264" evidence="1">
    <location>
        <begin position="29"/>
        <end position="209"/>
    </location>
</feature>
<evidence type="ECO:0000313" key="3">
    <source>
        <dbReference type="EMBL" id="GGX26014.1"/>
    </source>
</evidence>
<sequence>MNTTYFARVWLLRSSLFVILTSLLFACASPTMHQQFDFGVSQTEDSQQTFNATSNPKLAILLAEIQVPNSLEGTSMLYRLLYENKQELRPYAQSRWSMPPAQLLKQRIKTHINQQGGAVLTSIDGVKNLPILRIELEEFSQHFNSPQQSQVQLRWRASLIKQNQLIAQKIFQAQTTCDSADAKGGAKAMPQASDRTITELIAWLQTQVK</sequence>
<proteinExistence type="predicted"/>
<accession>A0ABQ2XPM2</accession>
<dbReference type="RefSeq" id="WP_189347709.1">
    <property type="nucleotide sequence ID" value="NZ_BMYT01000008.1"/>
</dbReference>